<dbReference type="InterPro" id="IPR006311">
    <property type="entry name" value="TAT_signal"/>
</dbReference>
<dbReference type="EMBL" id="JAVDXU010000001">
    <property type="protein sequence ID" value="MDR7269736.1"/>
    <property type="molecule type" value="Genomic_DNA"/>
</dbReference>
<name>A0ABU1YNF4_ROSSA</name>
<organism evidence="3 4">
    <name type="scientific">Roseateles saccharophilus</name>
    <name type="common">Pseudomonas saccharophila</name>
    <dbReference type="NCBI Taxonomy" id="304"/>
    <lineage>
        <taxon>Bacteria</taxon>
        <taxon>Pseudomonadati</taxon>
        <taxon>Pseudomonadota</taxon>
        <taxon>Betaproteobacteria</taxon>
        <taxon>Burkholderiales</taxon>
        <taxon>Sphaerotilaceae</taxon>
        <taxon>Roseateles</taxon>
    </lineage>
</organism>
<sequence length="382" mass="39739">MPADGRKTMKRRDIVKWSASAGGLGLIGGRPSPALAALPVPRPTLPQKADLISAAARRLQLAGQQVLYQWTESHLNLAGVPMAAVVPAAELPTLEHQFKTAALAVEAVTNFAASSAPSALASSNLQTLDGLRSRLAQAQASFDSLAAANAGLLGLPAAVLSLLSNLTATVSDIATQLKQIHYGLLNQGALSPQPRTVAQYDALFVTLDKPAIAQLLHDDETFAYMRVGGPNPMLIRRVAALPAKFPLGDAQYLQVMGGNDSLLDAAASGRLYLLDYESLGGMAPPGPVNKPLTGTGHGYAPIALFARPRGGRSLRGLRGGDAAPARQRPPLEPPAGAASGRGDVHQRGRHPAHHGAADDGRHHPGGAHRDAAARVRTRPVGL</sequence>
<feature type="compositionally biased region" description="Basic and acidic residues" evidence="1">
    <location>
        <begin position="355"/>
        <end position="373"/>
    </location>
</feature>
<dbReference type="PROSITE" id="PS51393">
    <property type="entry name" value="LIPOXYGENASE_3"/>
    <property type="match status" value="1"/>
</dbReference>
<dbReference type="Gene3D" id="3.10.450.60">
    <property type="match status" value="1"/>
</dbReference>
<dbReference type="PROSITE" id="PS51318">
    <property type="entry name" value="TAT"/>
    <property type="match status" value="1"/>
</dbReference>
<keyword evidence="4" id="KW-1185">Reference proteome</keyword>
<feature type="domain" description="Lipoxygenase" evidence="2">
    <location>
        <begin position="110"/>
        <end position="382"/>
    </location>
</feature>
<evidence type="ECO:0000313" key="4">
    <source>
        <dbReference type="Proteomes" id="UP001180453"/>
    </source>
</evidence>
<gene>
    <name evidence="3" type="ORF">J2X20_002365</name>
</gene>
<feature type="region of interest" description="Disordered" evidence="1">
    <location>
        <begin position="310"/>
        <end position="382"/>
    </location>
</feature>
<proteinExistence type="predicted"/>
<dbReference type="SUPFAM" id="SSF48484">
    <property type="entry name" value="Lipoxigenase"/>
    <property type="match status" value="1"/>
</dbReference>
<evidence type="ECO:0000313" key="3">
    <source>
        <dbReference type="EMBL" id="MDR7269736.1"/>
    </source>
</evidence>
<accession>A0ABU1YNF4</accession>
<evidence type="ECO:0000256" key="1">
    <source>
        <dbReference type="SAM" id="MobiDB-lite"/>
    </source>
</evidence>
<evidence type="ECO:0000259" key="2">
    <source>
        <dbReference type="PROSITE" id="PS51393"/>
    </source>
</evidence>
<dbReference type="InterPro" id="IPR013819">
    <property type="entry name" value="LipOase_C"/>
</dbReference>
<dbReference type="Proteomes" id="UP001180453">
    <property type="component" value="Unassembled WGS sequence"/>
</dbReference>
<reference evidence="3 4" key="1">
    <citation type="submission" date="2023-07" db="EMBL/GenBank/DDBJ databases">
        <title>Sorghum-associated microbial communities from plants grown in Nebraska, USA.</title>
        <authorList>
            <person name="Schachtman D."/>
        </authorList>
    </citation>
    <scope>NUCLEOTIDE SEQUENCE [LARGE SCALE GENOMIC DNA]</scope>
    <source>
        <strain evidence="3 4">BE314</strain>
    </source>
</reference>
<comment type="caution">
    <text evidence="3">The sequence shown here is derived from an EMBL/GenBank/DDBJ whole genome shotgun (WGS) entry which is preliminary data.</text>
</comment>
<dbReference type="InterPro" id="IPR036226">
    <property type="entry name" value="LipOase_C_sf"/>
</dbReference>
<protein>
    <recommendedName>
        <fullName evidence="2">Lipoxygenase domain-containing protein</fullName>
    </recommendedName>
</protein>